<evidence type="ECO:0000256" key="1">
    <source>
        <dbReference type="ARBA" id="ARBA00004141"/>
    </source>
</evidence>
<feature type="binding site" evidence="8">
    <location>
        <position position="235"/>
    </location>
    <ligand>
        <name>Zn(2+)</name>
        <dbReference type="ChEBI" id="CHEBI:29105"/>
        <note>catalytic</note>
    </ligand>
</feature>
<proteinExistence type="inferred from homology"/>
<dbReference type="PANTHER" id="PTHR46187">
    <property type="entry name" value="ALKALINE CERAMIDASE 3"/>
    <property type="match status" value="1"/>
</dbReference>
<dbReference type="AlphaFoldDB" id="A0A6A6Y835"/>
<keyword evidence="7" id="KW-0479">Metal-binding</keyword>
<protein>
    <submittedName>
        <fullName evidence="10 12">Alkaline phytoceramidase</fullName>
    </submittedName>
</protein>
<evidence type="ECO:0000256" key="2">
    <source>
        <dbReference type="ARBA" id="ARBA00009780"/>
    </source>
</evidence>
<dbReference type="GO" id="GO:0005789">
    <property type="term" value="C:endoplasmic reticulum membrane"/>
    <property type="evidence" value="ECO:0007669"/>
    <property type="project" value="TreeGrafter"/>
</dbReference>
<name>A0A6A6Y835_9PEZI</name>
<evidence type="ECO:0000313" key="12">
    <source>
        <dbReference type="RefSeq" id="XP_033571733.1"/>
    </source>
</evidence>
<feature type="binding site" evidence="7">
    <location>
        <position position="29"/>
    </location>
    <ligand>
        <name>Ca(2+)</name>
        <dbReference type="ChEBI" id="CHEBI:29108"/>
    </ligand>
</feature>
<evidence type="ECO:0000256" key="4">
    <source>
        <dbReference type="ARBA" id="ARBA00022801"/>
    </source>
</evidence>
<dbReference type="GO" id="GO:0046872">
    <property type="term" value="F:metal ion binding"/>
    <property type="evidence" value="ECO:0007669"/>
    <property type="project" value="UniProtKB-KW"/>
</dbReference>
<dbReference type="Pfam" id="PF05875">
    <property type="entry name" value="Ceramidase"/>
    <property type="match status" value="1"/>
</dbReference>
<evidence type="ECO:0000256" key="8">
    <source>
        <dbReference type="PIRSR" id="PIRSR608901-2"/>
    </source>
</evidence>
<keyword evidence="4" id="KW-0378">Hydrolase</keyword>
<feature type="transmembrane region" description="Helical" evidence="9">
    <location>
        <begin position="188"/>
        <end position="205"/>
    </location>
</feature>
<accession>A0A6A6Y835</accession>
<dbReference type="GO" id="GO:0046513">
    <property type="term" value="P:ceramide biosynthetic process"/>
    <property type="evidence" value="ECO:0007669"/>
    <property type="project" value="TreeGrafter"/>
</dbReference>
<gene>
    <name evidence="10 12" type="ORF">BDZ99DRAFT_467025</name>
</gene>
<evidence type="ECO:0000313" key="11">
    <source>
        <dbReference type="Proteomes" id="UP000504636"/>
    </source>
</evidence>
<keyword evidence="6 9" id="KW-0472">Membrane</keyword>
<feature type="transmembrane region" description="Helical" evidence="9">
    <location>
        <begin position="150"/>
        <end position="167"/>
    </location>
</feature>
<dbReference type="GeneID" id="54461817"/>
<evidence type="ECO:0000256" key="3">
    <source>
        <dbReference type="ARBA" id="ARBA00022692"/>
    </source>
</evidence>
<dbReference type="Proteomes" id="UP000504636">
    <property type="component" value="Unplaced"/>
</dbReference>
<keyword evidence="8" id="KW-0862">Zinc</keyword>
<evidence type="ECO:0000256" key="7">
    <source>
        <dbReference type="PIRSR" id="PIRSR608901-1"/>
    </source>
</evidence>
<evidence type="ECO:0000256" key="6">
    <source>
        <dbReference type="ARBA" id="ARBA00023136"/>
    </source>
</evidence>
<dbReference type="GO" id="GO:0016811">
    <property type="term" value="F:hydrolase activity, acting on carbon-nitrogen (but not peptide) bonds, in linear amides"/>
    <property type="evidence" value="ECO:0007669"/>
    <property type="project" value="InterPro"/>
</dbReference>
<reference evidence="10 12" key="1">
    <citation type="journal article" date="2020" name="Stud. Mycol.">
        <title>101 Dothideomycetes genomes: a test case for predicting lifestyles and emergence of pathogens.</title>
        <authorList>
            <person name="Haridas S."/>
            <person name="Albert R."/>
            <person name="Binder M."/>
            <person name="Bloem J."/>
            <person name="Labutti K."/>
            <person name="Salamov A."/>
            <person name="Andreopoulos B."/>
            <person name="Baker S."/>
            <person name="Barry K."/>
            <person name="Bills G."/>
            <person name="Bluhm B."/>
            <person name="Cannon C."/>
            <person name="Castanera R."/>
            <person name="Culley D."/>
            <person name="Daum C."/>
            <person name="Ezra D."/>
            <person name="Gonzalez J."/>
            <person name="Henrissat B."/>
            <person name="Kuo A."/>
            <person name="Liang C."/>
            <person name="Lipzen A."/>
            <person name="Lutzoni F."/>
            <person name="Magnuson J."/>
            <person name="Mondo S."/>
            <person name="Nolan M."/>
            <person name="Ohm R."/>
            <person name="Pangilinan J."/>
            <person name="Park H.-J."/>
            <person name="Ramirez L."/>
            <person name="Alfaro M."/>
            <person name="Sun H."/>
            <person name="Tritt A."/>
            <person name="Yoshinaga Y."/>
            <person name="Zwiers L.-H."/>
            <person name="Turgeon B."/>
            <person name="Goodwin S."/>
            <person name="Spatafora J."/>
            <person name="Crous P."/>
            <person name="Grigoriev I."/>
        </authorList>
    </citation>
    <scope>NUCLEOTIDE SEQUENCE</scope>
    <source>
        <strain evidence="10 12">CBS 304.34</strain>
    </source>
</reference>
<dbReference type="EMBL" id="MU003711">
    <property type="protein sequence ID" value="KAF2804769.1"/>
    <property type="molecule type" value="Genomic_DNA"/>
</dbReference>
<feature type="binding site" evidence="8">
    <location>
        <position position="231"/>
    </location>
    <ligand>
        <name>Zn(2+)</name>
        <dbReference type="ChEBI" id="CHEBI:29105"/>
        <note>catalytic</note>
    </ligand>
</feature>
<comment type="subcellular location">
    <subcellularLocation>
        <location evidence="1">Membrane</location>
        <topology evidence="1">Multi-pass membrane protein</topology>
    </subcellularLocation>
</comment>
<dbReference type="RefSeq" id="XP_033571733.1">
    <property type="nucleotide sequence ID" value="XM_033720924.1"/>
</dbReference>
<evidence type="ECO:0000256" key="9">
    <source>
        <dbReference type="SAM" id="Phobius"/>
    </source>
</evidence>
<organism evidence="10">
    <name type="scientific">Mytilinidion resinicola</name>
    <dbReference type="NCBI Taxonomy" id="574789"/>
    <lineage>
        <taxon>Eukaryota</taxon>
        <taxon>Fungi</taxon>
        <taxon>Dikarya</taxon>
        <taxon>Ascomycota</taxon>
        <taxon>Pezizomycotina</taxon>
        <taxon>Dothideomycetes</taxon>
        <taxon>Pleosporomycetidae</taxon>
        <taxon>Mytilinidiales</taxon>
        <taxon>Mytilinidiaceae</taxon>
        <taxon>Mytilinidion</taxon>
    </lineage>
</organism>
<dbReference type="InterPro" id="IPR008901">
    <property type="entry name" value="ACER"/>
</dbReference>
<keyword evidence="11" id="KW-1185">Reference proteome</keyword>
<keyword evidence="7" id="KW-0106">Calcium</keyword>
<sequence>MSLFFSQPYFGPPVTPYWGAPNSNANFCEEDYIVTSYIAEFVNTVTNISYVIYGAHGLSRLRGKPDGPLSFLGFPYWGLIGVGVLSAYFHATLKYHSQMCDDTSMLVATGFVLNRAFTFDVSPSTRRIRSLGLLAILTAVTIYHCAADEILVHVVTFGIMVVLVGIRTKQLVNARITDLDEKRRVKKLVNFGTAMSGIGYFLWNIDMHLCPMLLSLRHKVGLPFGIFLELHGWWHILTAIGAYTFMILVEHLTTDKTDRAEDFLWPLKGSLDNSKDQEKKN</sequence>
<dbReference type="PANTHER" id="PTHR46187:SF1">
    <property type="entry name" value="ALKALINE PHYTOCERAMIDASE"/>
    <property type="match status" value="1"/>
</dbReference>
<feature type="transmembrane region" description="Helical" evidence="9">
    <location>
        <begin position="69"/>
        <end position="91"/>
    </location>
</feature>
<keyword evidence="5 9" id="KW-1133">Transmembrane helix</keyword>
<dbReference type="GO" id="GO:0046514">
    <property type="term" value="P:ceramide catabolic process"/>
    <property type="evidence" value="ECO:0007669"/>
    <property type="project" value="TreeGrafter"/>
</dbReference>
<evidence type="ECO:0000256" key="5">
    <source>
        <dbReference type="ARBA" id="ARBA00022989"/>
    </source>
</evidence>
<comment type="similarity">
    <text evidence="2">Belongs to the alkaline ceramidase family.</text>
</comment>
<evidence type="ECO:0000313" key="10">
    <source>
        <dbReference type="EMBL" id="KAF2804769.1"/>
    </source>
</evidence>
<reference evidence="12" key="2">
    <citation type="submission" date="2020-04" db="EMBL/GenBank/DDBJ databases">
        <authorList>
            <consortium name="NCBI Genome Project"/>
        </authorList>
    </citation>
    <scope>NUCLEOTIDE SEQUENCE</scope>
    <source>
        <strain evidence="12">CBS 304.34</strain>
    </source>
</reference>
<comment type="cofactor">
    <cofactor evidence="8">
        <name>Zn(2+)</name>
        <dbReference type="ChEBI" id="CHEBI:29105"/>
    </cofactor>
</comment>
<keyword evidence="3 9" id="KW-0812">Transmembrane</keyword>
<dbReference type="OrthoDB" id="187171at2759"/>
<feature type="binding site" evidence="7">
    <location>
        <position position="40"/>
    </location>
    <ligand>
        <name>Ca(2+)</name>
        <dbReference type="ChEBI" id="CHEBI:29108"/>
    </ligand>
</feature>
<feature type="transmembrane region" description="Helical" evidence="9">
    <location>
        <begin position="232"/>
        <end position="249"/>
    </location>
</feature>
<reference evidence="12" key="3">
    <citation type="submission" date="2025-04" db="UniProtKB">
        <authorList>
            <consortium name="RefSeq"/>
        </authorList>
    </citation>
    <scope>IDENTIFICATION</scope>
    <source>
        <strain evidence="12">CBS 304.34</strain>
    </source>
</reference>
<feature type="binding site" evidence="8">
    <location>
        <position position="90"/>
    </location>
    <ligand>
        <name>Zn(2+)</name>
        <dbReference type="ChEBI" id="CHEBI:29105"/>
        <note>catalytic</note>
    </ligand>
</feature>